<dbReference type="InterPro" id="IPR036097">
    <property type="entry name" value="HisK_dim/P_sf"/>
</dbReference>
<dbReference type="SUPFAM" id="SSF55874">
    <property type="entry name" value="ATPase domain of HSP90 chaperone/DNA topoisomerase II/histidine kinase"/>
    <property type="match status" value="1"/>
</dbReference>
<dbReference type="AlphaFoldDB" id="A0A410H234"/>
<dbReference type="Pfam" id="PF00512">
    <property type="entry name" value="HisKA"/>
    <property type="match status" value="1"/>
</dbReference>
<dbReference type="RefSeq" id="WP_128384584.1">
    <property type="nucleotide sequence ID" value="NZ_CP035033.1"/>
</dbReference>
<dbReference type="InterPro" id="IPR003661">
    <property type="entry name" value="HisK_dim/P_dom"/>
</dbReference>
<keyword evidence="3" id="KW-0597">Phosphoprotein</keyword>
<dbReference type="Gene3D" id="1.10.287.130">
    <property type="match status" value="1"/>
</dbReference>
<evidence type="ECO:0000256" key="3">
    <source>
        <dbReference type="ARBA" id="ARBA00022553"/>
    </source>
</evidence>
<keyword evidence="6" id="KW-1133">Transmembrane helix</keyword>
<keyword evidence="4" id="KW-0808">Transferase</keyword>
<reference evidence="8 9" key="1">
    <citation type="journal article" date="2018" name="Environ. Microbiol.">
        <title>Genomes of ubiquitous marine and hypersaline Hydrogenovibrio, Thiomicrorhabdus and Thiomicrospira spp. encode a diversity of mechanisms to sustain chemolithoautotrophy in heterogeneous environments.</title>
        <authorList>
            <person name="Scott K.M."/>
            <person name="Williams J."/>
            <person name="Porter C.M.B."/>
            <person name="Russel S."/>
            <person name="Harmer T.L."/>
            <person name="Paul J.H."/>
            <person name="Antonen K.M."/>
            <person name="Bridges M.K."/>
            <person name="Camper G.J."/>
            <person name="Campla C.K."/>
            <person name="Casella L.G."/>
            <person name="Chase E."/>
            <person name="Conrad J.W."/>
            <person name="Cruz M.C."/>
            <person name="Dunlap D.S."/>
            <person name="Duran L."/>
            <person name="Fahsbender E.M."/>
            <person name="Goldsmith D.B."/>
            <person name="Keeley R.F."/>
            <person name="Kondoff M.R."/>
            <person name="Kussy B.I."/>
            <person name="Lane M.K."/>
            <person name="Lawler S."/>
            <person name="Leigh B.A."/>
            <person name="Lewis C."/>
            <person name="Lostal L.M."/>
            <person name="Marking D."/>
            <person name="Mancera P.A."/>
            <person name="McClenthan E.C."/>
            <person name="McIntyre E.A."/>
            <person name="Mine J.A."/>
            <person name="Modi S."/>
            <person name="Moore B.D."/>
            <person name="Morgan W.A."/>
            <person name="Nelson K.M."/>
            <person name="Nguyen K.N."/>
            <person name="Ogburn N."/>
            <person name="Parrino D.G."/>
            <person name="Pedapudi A.D."/>
            <person name="Pelham R.P."/>
            <person name="Preece A.M."/>
            <person name="Rampersad E.A."/>
            <person name="Richardson J.C."/>
            <person name="Rodgers C.M."/>
            <person name="Schaffer B.L."/>
            <person name="Sheridan N.E."/>
            <person name="Solone M.R."/>
            <person name="Staley Z.R."/>
            <person name="Tabuchi M."/>
            <person name="Waide R.J."/>
            <person name="Wanjugi P.W."/>
            <person name="Young S."/>
            <person name="Clum A."/>
            <person name="Daum C."/>
            <person name="Huntemann M."/>
            <person name="Ivanova N."/>
            <person name="Kyrpides N."/>
            <person name="Mikhailova N."/>
            <person name="Palaniappan K."/>
            <person name="Pillay M."/>
            <person name="Reddy T.B.K."/>
            <person name="Shapiro N."/>
            <person name="Stamatis D."/>
            <person name="Varghese N."/>
            <person name="Woyke T."/>
            <person name="Boden R."/>
            <person name="Freyermuth S.K."/>
            <person name="Kerfeld C.A."/>
        </authorList>
    </citation>
    <scope>NUCLEOTIDE SEQUENCE [LARGE SCALE GENOMIC DNA]</scope>
    <source>
        <strain evidence="8 9">JR-2</strain>
    </source>
</reference>
<dbReference type="PANTHER" id="PTHR45436:SF5">
    <property type="entry name" value="SENSOR HISTIDINE KINASE TRCS"/>
    <property type="match status" value="1"/>
</dbReference>
<sequence length="440" mass="49976">MKGFNLSLKYYLAGTVLLIGVGLVVGYTFLAGSFFREGIDTYIVSQMDGVAKNYRQQPALFEQSPLDDLFYVSSDWQALPGEFQRSFSAKDIESNRLYKHKIVSEERASRRILFLLKATNGDQLPVYVGKSMKPSEVPQIGRQKAGRSFTFLHVTGGVILVGLIVVLFLLLKSLGRPIERLGQWARSVSPETVKEPLPDFRYRELNQLATLIQQGLQQTHATLEREQQFLNYASHELRTPISVMRNNIELLYRMDNERSEAETRVLNRLYRAGLTMTDLIDTLLWLSREEVEAIPVAKVHLDNEVMEAVNSLRYLTEGKPVTLHVDTEPFVGRWAKVPCQIVLTNMVRNAFQHSWEGGVTIRQTQAMVEIRNRLVEAEDGREPAELGFGLGLFLIEKLCRQFGWGLQTTMVDGEHVTRVDFESSALKESEWPNSSSEDTA</sequence>
<name>A0A410H234_9GAMM</name>
<protein>
    <recommendedName>
        <fullName evidence="2">histidine kinase</fullName>
        <ecNumber evidence="2">2.7.13.3</ecNumber>
    </recommendedName>
</protein>
<dbReference type="Proteomes" id="UP000285478">
    <property type="component" value="Chromosome"/>
</dbReference>
<keyword evidence="6" id="KW-0812">Transmembrane</keyword>
<evidence type="ECO:0000256" key="6">
    <source>
        <dbReference type="SAM" id="Phobius"/>
    </source>
</evidence>
<dbReference type="EC" id="2.7.13.3" evidence="2"/>
<dbReference type="Gene3D" id="3.30.565.10">
    <property type="entry name" value="Histidine kinase-like ATPase, C-terminal domain"/>
    <property type="match status" value="1"/>
</dbReference>
<evidence type="ECO:0000256" key="4">
    <source>
        <dbReference type="ARBA" id="ARBA00022679"/>
    </source>
</evidence>
<evidence type="ECO:0000256" key="1">
    <source>
        <dbReference type="ARBA" id="ARBA00000085"/>
    </source>
</evidence>
<feature type="domain" description="Histidine kinase" evidence="7">
    <location>
        <begin position="232"/>
        <end position="405"/>
    </location>
</feature>
<dbReference type="PROSITE" id="PS50109">
    <property type="entry name" value="HIS_KIN"/>
    <property type="match status" value="1"/>
</dbReference>
<dbReference type="GO" id="GO:0005886">
    <property type="term" value="C:plasma membrane"/>
    <property type="evidence" value="ECO:0007669"/>
    <property type="project" value="TreeGrafter"/>
</dbReference>
<proteinExistence type="predicted"/>
<dbReference type="GO" id="GO:0000155">
    <property type="term" value="F:phosphorelay sensor kinase activity"/>
    <property type="evidence" value="ECO:0007669"/>
    <property type="project" value="InterPro"/>
</dbReference>
<dbReference type="CDD" id="cd00082">
    <property type="entry name" value="HisKA"/>
    <property type="match status" value="1"/>
</dbReference>
<comment type="catalytic activity">
    <reaction evidence="1">
        <text>ATP + protein L-histidine = ADP + protein N-phospho-L-histidine.</text>
        <dbReference type="EC" id="2.7.13.3"/>
    </reaction>
</comment>
<dbReference type="InterPro" id="IPR005467">
    <property type="entry name" value="His_kinase_dom"/>
</dbReference>
<dbReference type="InterPro" id="IPR050428">
    <property type="entry name" value="TCS_sensor_his_kinase"/>
</dbReference>
<organism evidence="8 9">
    <name type="scientific">Hydrogenovibrio thermophilus</name>
    <dbReference type="NCBI Taxonomy" id="265883"/>
    <lineage>
        <taxon>Bacteria</taxon>
        <taxon>Pseudomonadati</taxon>
        <taxon>Pseudomonadota</taxon>
        <taxon>Gammaproteobacteria</taxon>
        <taxon>Thiotrichales</taxon>
        <taxon>Piscirickettsiaceae</taxon>
        <taxon>Hydrogenovibrio</taxon>
    </lineage>
</organism>
<dbReference type="InterPro" id="IPR036890">
    <property type="entry name" value="HATPase_C_sf"/>
</dbReference>
<keyword evidence="6" id="KW-0472">Membrane</keyword>
<keyword evidence="5 8" id="KW-0418">Kinase</keyword>
<evidence type="ECO:0000259" key="7">
    <source>
        <dbReference type="PROSITE" id="PS50109"/>
    </source>
</evidence>
<accession>A0A410H234</accession>
<evidence type="ECO:0000256" key="5">
    <source>
        <dbReference type="ARBA" id="ARBA00022777"/>
    </source>
</evidence>
<dbReference type="PANTHER" id="PTHR45436">
    <property type="entry name" value="SENSOR HISTIDINE KINASE YKOH"/>
    <property type="match status" value="1"/>
</dbReference>
<dbReference type="SMART" id="SM00388">
    <property type="entry name" value="HisKA"/>
    <property type="match status" value="1"/>
</dbReference>
<dbReference type="KEGG" id="htr:EPV75_04390"/>
<feature type="transmembrane region" description="Helical" evidence="6">
    <location>
        <begin position="12"/>
        <end position="35"/>
    </location>
</feature>
<gene>
    <name evidence="8" type="ORF">EPV75_04390</name>
</gene>
<keyword evidence="9" id="KW-1185">Reference proteome</keyword>
<evidence type="ECO:0000313" key="8">
    <source>
        <dbReference type="EMBL" id="QAB14964.1"/>
    </source>
</evidence>
<feature type="transmembrane region" description="Helical" evidence="6">
    <location>
        <begin position="149"/>
        <end position="171"/>
    </location>
</feature>
<evidence type="ECO:0000256" key="2">
    <source>
        <dbReference type="ARBA" id="ARBA00012438"/>
    </source>
</evidence>
<evidence type="ECO:0000313" key="9">
    <source>
        <dbReference type="Proteomes" id="UP000285478"/>
    </source>
</evidence>
<dbReference type="EMBL" id="CP035033">
    <property type="protein sequence ID" value="QAB14964.1"/>
    <property type="molecule type" value="Genomic_DNA"/>
</dbReference>
<dbReference type="SUPFAM" id="SSF47384">
    <property type="entry name" value="Homodimeric domain of signal transducing histidine kinase"/>
    <property type="match status" value="1"/>
</dbReference>